<dbReference type="InterPro" id="IPR008920">
    <property type="entry name" value="TF_FadR/GntR_C"/>
</dbReference>
<dbReference type="SMART" id="SM00345">
    <property type="entry name" value="HTH_GNTR"/>
    <property type="match status" value="1"/>
</dbReference>
<protein>
    <submittedName>
        <fullName evidence="5">DNA-binding transcriptional regulator, GntR family</fullName>
    </submittedName>
</protein>
<evidence type="ECO:0000256" key="2">
    <source>
        <dbReference type="ARBA" id="ARBA00023125"/>
    </source>
</evidence>
<keyword evidence="2 5" id="KW-0238">DNA-binding</keyword>
<evidence type="ECO:0000256" key="3">
    <source>
        <dbReference type="ARBA" id="ARBA00023163"/>
    </source>
</evidence>
<dbReference type="PANTHER" id="PTHR43537:SF6">
    <property type="entry name" value="HTH-TYPE TRANSCRIPTIONAL REPRESSOR RSPR"/>
    <property type="match status" value="1"/>
</dbReference>
<keyword evidence="1" id="KW-0805">Transcription regulation</keyword>
<dbReference type="SUPFAM" id="SSF48008">
    <property type="entry name" value="GntR ligand-binding domain-like"/>
    <property type="match status" value="1"/>
</dbReference>
<reference evidence="5 6" key="1">
    <citation type="submission" date="2016-10" db="EMBL/GenBank/DDBJ databases">
        <authorList>
            <person name="de Groot N.N."/>
        </authorList>
    </citation>
    <scope>NUCLEOTIDE SEQUENCE [LARGE SCALE GENOMIC DNA]</scope>
    <source>
        <strain evidence="5 6">DSM 26880</strain>
    </source>
</reference>
<dbReference type="InterPro" id="IPR000524">
    <property type="entry name" value="Tscrpt_reg_HTH_GntR"/>
</dbReference>
<gene>
    <name evidence="5" type="ORF">SAMN05444340_101257</name>
</gene>
<dbReference type="CDD" id="cd07377">
    <property type="entry name" value="WHTH_GntR"/>
    <property type="match status" value="1"/>
</dbReference>
<dbReference type="Pfam" id="PF00392">
    <property type="entry name" value="GntR"/>
    <property type="match status" value="1"/>
</dbReference>
<dbReference type="STRING" id="321339.SAMN05444340_101257"/>
<dbReference type="PANTHER" id="PTHR43537">
    <property type="entry name" value="TRANSCRIPTIONAL REGULATOR, GNTR FAMILY"/>
    <property type="match status" value="1"/>
</dbReference>
<evidence type="ECO:0000313" key="5">
    <source>
        <dbReference type="EMBL" id="SDX87145.1"/>
    </source>
</evidence>
<dbReference type="AlphaFoldDB" id="A0A1H3F8C2"/>
<proteinExistence type="predicted"/>
<dbReference type="GO" id="GO:0003677">
    <property type="term" value="F:DNA binding"/>
    <property type="evidence" value="ECO:0007669"/>
    <property type="project" value="UniProtKB-KW"/>
</dbReference>
<feature type="domain" description="HTH gntR-type" evidence="4">
    <location>
        <begin position="11"/>
        <end position="78"/>
    </location>
</feature>
<dbReference type="OrthoDB" id="9788098at2"/>
<dbReference type="EMBL" id="FNPF01000001">
    <property type="protein sequence ID" value="SDX87145.1"/>
    <property type="molecule type" value="Genomic_DNA"/>
</dbReference>
<evidence type="ECO:0000313" key="6">
    <source>
        <dbReference type="Proteomes" id="UP000199286"/>
    </source>
</evidence>
<dbReference type="PROSITE" id="PS50949">
    <property type="entry name" value="HTH_GNTR"/>
    <property type="match status" value="1"/>
</dbReference>
<evidence type="ECO:0000256" key="1">
    <source>
        <dbReference type="ARBA" id="ARBA00023015"/>
    </source>
</evidence>
<sequence length="228" mass="25175">MDKLAVIEATAPIGAQLIADLRLRIVTGALPPGTRLSEKEIATAYGMSRQPVREAFIKLAAERLVEIRPQRGTYVCKINLHEVAQSQFVREAVEADIARLAARAADPGWIETLQAQLRTQSQRVTQGGAVFVELDELFHQTLAAAADRSGVWAHIQPLKMHMDRVRYLTAEEFPLDHLVLQHQAIVDAVAAGDEDAAEASVRVHLRGVLDDLRKVAEMLPHCFDPLPD</sequence>
<name>A0A1H3F8C2_9RHOB</name>
<keyword evidence="3" id="KW-0804">Transcription</keyword>
<dbReference type="SMART" id="SM00895">
    <property type="entry name" value="FCD"/>
    <property type="match status" value="1"/>
</dbReference>
<keyword evidence="6" id="KW-1185">Reference proteome</keyword>
<dbReference type="Pfam" id="PF07729">
    <property type="entry name" value="FCD"/>
    <property type="match status" value="1"/>
</dbReference>
<dbReference type="Gene3D" id="1.20.120.530">
    <property type="entry name" value="GntR ligand-binding domain-like"/>
    <property type="match status" value="1"/>
</dbReference>
<dbReference type="Proteomes" id="UP000199286">
    <property type="component" value="Unassembled WGS sequence"/>
</dbReference>
<organism evidence="5 6">
    <name type="scientific">Citreimonas salinaria</name>
    <dbReference type="NCBI Taxonomy" id="321339"/>
    <lineage>
        <taxon>Bacteria</taxon>
        <taxon>Pseudomonadati</taxon>
        <taxon>Pseudomonadota</taxon>
        <taxon>Alphaproteobacteria</taxon>
        <taxon>Rhodobacterales</taxon>
        <taxon>Roseobacteraceae</taxon>
        <taxon>Citreimonas</taxon>
    </lineage>
</organism>
<dbReference type="GO" id="GO:0003700">
    <property type="term" value="F:DNA-binding transcription factor activity"/>
    <property type="evidence" value="ECO:0007669"/>
    <property type="project" value="InterPro"/>
</dbReference>
<evidence type="ECO:0000259" key="4">
    <source>
        <dbReference type="PROSITE" id="PS50949"/>
    </source>
</evidence>
<dbReference type="InterPro" id="IPR036390">
    <property type="entry name" value="WH_DNA-bd_sf"/>
</dbReference>
<accession>A0A1H3F8C2</accession>
<dbReference type="Gene3D" id="1.10.10.10">
    <property type="entry name" value="Winged helix-like DNA-binding domain superfamily/Winged helix DNA-binding domain"/>
    <property type="match status" value="1"/>
</dbReference>
<dbReference type="InterPro" id="IPR036388">
    <property type="entry name" value="WH-like_DNA-bd_sf"/>
</dbReference>
<dbReference type="SUPFAM" id="SSF46785">
    <property type="entry name" value="Winged helix' DNA-binding domain"/>
    <property type="match status" value="1"/>
</dbReference>
<dbReference type="InterPro" id="IPR011711">
    <property type="entry name" value="GntR_C"/>
</dbReference>